<dbReference type="InterPro" id="IPR018280">
    <property type="entry name" value="Ribosomal_uS3_CS"/>
</dbReference>
<dbReference type="Gene3D" id="3.30.1140.32">
    <property type="entry name" value="Ribosomal protein S3, C-terminal domain"/>
    <property type="match status" value="1"/>
</dbReference>
<dbReference type="Gene3D" id="3.90.1170.10">
    <property type="entry name" value="Ribosomal protein L10e/L16"/>
    <property type="match status" value="1"/>
</dbReference>
<evidence type="ECO:0000256" key="4">
    <source>
        <dbReference type="ARBA" id="ARBA00023274"/>
    </source>
</evidence>
<dbReference type="PROSITE" id="PS00701">
    <property type="entry name" value="RIBOSOMAL_L16_2"/>
    <property type="match status" value="1"/>
</dbReference>
<dbReference type="InterPro" id="IPR000114">
    <property type="entry name" value="Ribosomal_uL16_bact-type"/>
</dbReference>
<dbReference type="EMBL" id="OZ023715">
    <property type="protein sequence ID" value="CAK9864064.1"/>
    <property type="molecule type" value="Genomic_DNA"/>
</dbReference>
<dbReference type="InterPro" id="IPR036419">
    <property type="entry name" value="Ribosomal_S3_C_sf"/>
</dbReference>
<keyword evidence="8" id="KW-1185">Reference proteome</keyword>
<dbReference type="SUPFAM" id="SSF54814">
    <property type="entry name" value="Prokaryotic type KH domain (KH-domain type II)"/>
    <property type="match status" value="1"/>
</dbReference>
<dbReference type="InterPro" id="IPR016180">
    <property type="entry name" value="Ribosomal_uL16_dom"/>
</dbReference>
<dbReference type="PROSITE" id="PS00548">
    <property type="entry name" value="RIBOSOMAL_S3"/>
    <property type="match status" value="1"/>
</dbReference>
<evidence type="ECO:0000313" key="7">
    <source>
        <dbReference type="EMBL" id="CAK9864099.1"/>
    </source>
</evidence>
<evidence type="ECO:0000256" key="1">
    <source>
        <dbReference type="ARBA" id="ARBA00008931"/>
    </source>
</evidence>
<dbReference type="SUPFAM" id="SSF54821">
    <property type="entry name" value="Ribosomal protein S3 C-terminal domain"/>
    <property type="match status" value="1"/>
</dbReference>
<evidence type="ECO:0008006" key="9">
    <source>
        <dbReference type="Google" id="ProtNLM"/>
    </source>
</evidence>
<dbReference type="EMBL" id="OZ023715">
    <property type="protein sequence ID" value="CAK9864099.1"/>
    <property type="molecule type" value="Genomic_DNA"/>
</dbReference>
<dbReference type="Proteomes" id="UP001497522">
    <property type="component" value="Chromosome 14"/>
</dbReference>
<dbReference type="InterPro" id="IPR020798">
    <property type="entry name" value="Ribosomal_uL16_CS"/>
</dbReference>
<dbReference type="InterPro" id="IPR044954">
    <property type="entry name" value="Ribosomal_uS3m_plant"/>
</dbReference>
<name>A0ABP1AND5_9BRYO</name>
<dbReference type="CDD" id="cd01433">
    <property type="entry name" value="Ribosomal_L16_L10e"/>
    <property type="match status" value="1"/>
</dbReference>
<organism evidence="6 8">
    <name type="scientific">Sphagnum jensenii</name>
    <dbReference type="NCBI Taxonomy" id="128206"/>
    <lineage>
        <taxon>Eukaryota</taxon>
        <taxon>Viridiplantae</taxon>
        <taxon>Streptophyta</taxon>
        <taxon>Embryophyta</taxon>
        <taxon>Bryophyta</taxon>
        <taxon>Sphagnophytina</taxon>
        <taxon>Sphagnopsida</taxon>
        <taxon>Sphagnales</taxon>
        <taxon>Sphagnaceae</taxon>
        <taxon>Sphagnum</taxon>
    </lineage>
</organism>
<dbReference type="InterPro" id="IPR036920">
    <property type="entry name" value="Ribosomal_uL16_sf"/>
</dbReference>
<evidence type="ECO:0000256" key="3">
    <source>
        <dbReference type="ARBA" id="ARBA00022980"/>
    </source>
</evidence>
<dbReference type="NCBIfam" id="TIGR01164">
    <property type="entry name" value="rplP_bact"/>
    <property type="match status" value="1"/>
</dbReference>
<evidence type="ECO:0000313" key="6">
    <source>
        <dbReference type="EMBL" id="CAK9864064.1"/>
    </source>
</evidence>
<accession>A0ABP1AND5</accession>
<evidence type="ECO:0000256" key="5">
    <source>
        <dbReference type="RuleBase" id="RU003624"/>
    </source>
</evidence>
<comment type="similarity">
    <text evidence="2 5">Belongs to the universal ribosomal protein uS3 family.</text>
</comment>
<keyword evidence="4 5" id="KW-0687">Ribonucleoprotein</keyword>
<reference evidence="6" key="1">
    <citation type="submission" date="2024-03" db="EMBL/GenBank/DDBJ databases">
        <authorList>
            <consortium name="ELIXIR-Norway"/>
            <consortium name="Elixir Norway"/>
        </authorList>
    </citation>
    <scope>NUCLEOTIDE SEQUENCE</scope>
</reference>
<sequence length="341" mass="39033">MAQKVNPISVILKLNRSSDSSWFSDYYYGKLLYQDVNFIDYFSSIRLPTGNTFGFRLGSFITHHFPKRTFIHVFFLDRLSQLKRTGLGAIQSVKLIKRIDDGTEIQQKEVKIWREKRYGYHDRLPSIHEIDQLLQVSSWMASKHSTFSSLSWKDVLENNDRRTLEKSYAFYRFGPFCRLNGAEIAKTECRKYGETSLHVFSDQIDYAKAQASTPYGILGVKVFKGCKADGTQLCFGKYGMKSCKAGRISYQAIEAARRIISREFRRNGQIWVRVFADIPITSKPTEVRMGKGKGNSTGWIARVVEGQILFEMDGVSLSNAQKAAALAAHKLCLSTKFVQWF</sequence>
<keyword evidence="3 5" id="KW-0689">Ribosomal protein</keyword>
<dbReference type="InterPro" id="IPR047873">
    <property type="entry name" value="Ribosomal_uL16"/>
</dbReference>
<protein>
    <recommendedName>
        <fullName evidence="9">Ribosomal protein L16</fullName>
    </recommendedName>
</protein>
<dbReference type="PRINTS" id="PR00060">
    <property type="entry name" value="RIBOSOMALL16"/>
</dbReference>
<dbReference type="PROSITE" id="PS00586">
    <property type="entry name" value="RIBOSOMAL_L16_1"/>
    <property type="match status" value="1"/>
</dbReference>
<dbReference type="Pfam" id="PF00252">
    <property type="entry name" value="Ribosomal_L16"/>
    <property type="match status" value="1"/>
</dbReference>
<evidence type="ECO:0000313" key="8">
    <source>
        <dbReference type="Proteomes" id="UP001497522"/>
    </source>
</evidence>
<comment type="similarity">
    <text evidence="1">Belongs to the universal ribosomal protein uL16 family.</text>
</comment>
<dbReference type="InterPro" id="IPR009019">
    <property type="entry name" value="KH_sf_prok-type"/>
</dbReference>
<evidence type="ECO:0000256" key="2">
    <source>
        <dbReference type="ARBA" id="ARBA00010761"/>
    </source>
</evidence>
<dbReference type="PANTHER" id="PTHR35928:SF2">
    <property type="entry name" value="SMALL RIBOSOMAL SUBUNIT PROTEIN US3M"/>
    <property type="match status" value="1"/>
</dbReference>
<gene>
    <name evidence="6" type="ORF">CSSPJE1EN2_LOCUS7059</name>
    <name evidence="7" type="ORF">CSSPJE1EN2_LOCUS7094</name>
</gene>
<proteinExistence type="inferred from homology"/>
<dbReference type="SUPFAM" id="SSF54686">
    <property type="entry name" value="Ribosomal protein L16p/L10e"/>
    <property type="match status" value="1"/>
</dbReference>
<dbReference type="PANTHER" id="PTHR35928">
    <property type="entry name" value="RIBOSOMAL PROTEIN S3, MITOCHONDRIAL"/>
    <property type="match status" value="1"/>
</dbReference>